<reference evidence="1 2" key="1">
    <citation type="submission" date="2024-03" db="EMBL/GenBank/DDBJ databases">
        <authorList>
            <person name="Cao K."/>
        </authorList>
    </citation>
    <scope>NUCLEOTIDE SEQUENCE [LARGE SCALE GENOMIC DNA]</scope>
    <source>
        <strain evidence="1 2">MCCC 1K00696</strain>
    </source>
</reference>
<evidence type="ECO:0000313" key="2">
    <source>
        <dbReference type="Proteomes" id="UP001491088"/>
    </source>
</evidence>
<organism evidence="1 2">
    <name type="scientific">Polaribacter marinaquae</name>
    <dbReference type="NCBI Taxonomy" id="1642819"/>
    <lineage>
        <taxon>Bacteria</taxon>
        <taxon>Pseudomonadati</taxon>
        <taxon>Bacteroidota</taxon>
        <taxon>Flavobacteriia</taxon>
        <taxon>Flavobacteriales</taxon>
        <taxon>Flavobacteriaceae</taxon>
    </lineage>
</organism>
<keyword evidence="2" id="KW-1185">Reference proteome</keyword>
<sequence length="126" mass="14483">MKKVFFLCFTFLFLFCTKTEKKQESPVEVIQQIDTVAPVSEVEVQEDTLIFTVQIAALKNTNEYLENLEGVSLYYENSLTKYRLGSFSTYQEAIESCRALRKKYQDAFVQALLNDKAIAISEALQN</sequence>
<gene>
    <name evidence="1" type="ORF">WG950_05110</name>
</gene>
<evidence type="ECO:0000313" key="1">
    <source>
        <dbReference type="EMBL" id="WYW56633.1"/>
    </source>
</evidence>
<proteinExistence type="predicted"/>
<protein>
    <submittedName>
        <fullName evidence="1">SPOR domain-containing protein</fullName>
    </submittedName>
</protein>
<dbReference type="Proteomes" id="UP001491088">
    <property type="component" value="Chromosome"/>
</dbReference>
<dbReference type="RefSeq" id="WP_340934580.1">
    <property type="nucleotide sequence ID" value="NZ_CP150496.1"/>
</dbReference>
<dbReference type="EMBL" id="CP150496">
    <property type="protein sequence ID" value="WYW56633.1"/>
    <property type="molecule type" value="Genomic_DNA"/>
</dbReference>
<name>A0ABZ2TUB1_9FLAO</name>
<accession>A0ABZ2TUB1</accession>